<dbReference type="OrthoDB" id="26525at2759"/>
<dbReference type="PROSITE" id="PS00018">
    <property type="entry name" value="EF_HAND_1"/>
    <property type="match status" value="1"/>
</dbReference>
<evidence type="ECO:0000313" key="4">
    <source>
        <dbReference type="EMBL" id="VFT99759.1"/>
    </source>
</evidence>
<dbReference type="SMART" id="SM00054">
    <property type="entry name" value="EFh"/>
    <property type="match status" value="2"/>
</dbReference>
<sequence>MASIASVNQFITDMLDDIWAKYDEDHSGFLDREETRRFVQEFQAGLKADGMDVDMPEFDASFDDFDKNGDGKLSKKEMRVFLEQFFTLLGSADDDEP</sequence>
<feature type="domain" description="EF-hand" evidence="2">
    <location>
        <begin position="10"/>
        <end position="45"/>
    </location>
</feature>
<evidence type="ECO:0000259" key="2">
    <source>
        <dbReference type="PROSITE" id="PS50222"/>
    </source>
</evidence>
<evidence type="ECO:0000256" key="1">
    <source>
        <dbReference type="ARBA" id="ARBA00022837"/>
    </source>
</evidence>
<feature type="domain" description="EF-hand" evidence="2">
    <location>
        <begin position="53"/>
        <end position="88"/>
    </location>
</feature>
<gene>
    <name evidence="4" type="primary">Aste57867_23111</name>
    <name evidence="3" type="ORF">As57867_023040</name>
    <name evidence="4" type="ORF">ASTE57867_23111</name>
</gene>
<dbReference type="InterPro" id="IPR002048">
    <property type="entry name" value="EF_hand_dom"/>
</dbReference>
<protein>
    <submittedName>
        <fullName evidence="4">Aste57867_23111 protein</fullName>
    </submittedName>
</protein>
<reference evidence="4 5" key="1">
    <citation type="submission" date="2019-03" db="EMBL/GenBank/DDBJ databases">
        <authorList>
            <person name="Gaulin E."/>
            <person name="Dumas B."/>
        </authorList>
    </citation>
    <scope>NUCLEOTIDE SEQUENCE [LARGE SCALE GENOMIC DNA]</scope>
    <source>
        <strain evidence="4">CBS 568.67</strain>
    </source>
</reference>
<dbReference type="InterPro" id="IPR018247">
    <property type="entry name" value="EF_Hand_1_Ca_BS"/>
</dbReference>
<dbReference type="EMBL" id="VJMH01007228">
    <property type="protein sequence ID" value="KAF0684954.1"/>
    <property type="molecule type" value="Genomic_DNA"/>
</dbReference>
<organism evidence="4 5">
    <name type="scientific">Aphanomyces stellatus</name>
    <dbReference type="NCBI Taxonomy" id="120398"/>
    <lineage>
        <taxon>Eukaryota</taxon>
        <taxon>Sar</taxon>
        <taxon>Stramenopiles</taxon>
        <taxon>Oomycota</taxon>
        <taxon>Saprolegniomycetes</taxon>
        <taxon>Saprolegniales</taxon>
        <taxon>Verrucalvaceae</taxon>
        <taxon>Aphanomyces</taxon>
    </lineage>
</organism>
<dbReference type="Pfam" id="PF13499">
    <property type="entry name" value="EF-hand_7"/>
    <property type="match status" value="1"/>
</dbReference>
<dbReference type="Proteomes" id="UP000332933">
    <property type="component" value="Unassembled WGS sequence"/>
</dbReference>
<reference evidence="3" key="2">
    <citation type="submission" date="2019-06" db="EMBL/GenBank/DDBJ databases">
        <title>Genomics analysis of Aphanomyces spp. identifies a new class of oomycete effector associated with host adaptation.</title>
        <authorList>
            <person name="Gaulin E."/>
        </authorList>
    </citation>
    <scope>NUCLEOTIDE SEQUENCE</scope>
    <source>
        <strain evidence="3">CBS 578.67</strain>
    </source>
</reference>
<evidence type="ECO:0000313" key="3">
    <source>
        <dbReference type="EMBL" id="KAF0684954.1"/>
    </source>
</evidence>
<accession>A0A485LMX4</accession>
<keyword evidence="1" id="KW-0106">Calcium</keyword>
<dbReference type="SUPFAM" id="SSF47473">
    <property type="entry name" value="EF-hand"/>
    <property type="match status" value="1"/>
</dbReference>
<dbReference type="GO" id="GO:0005509">
    <property type="term" value="F:calcium ion binding"/>
    <property type="evidence" value="ECO:0007669"/>
    <property type="project" value="InterPro"/>
</dbReference>
<name>A0A485LMX4_9STRA</name>
<dbReference type="InterPro" id="IPR011992">
    <property type="entry name" value="EF-hand-dom_pair"/>
</dbReference>
<dbReference type="AlphaFoldDB" id="A0A485LMX4"/>
<dbReference type="Gene3D" id="1.10.238.10">
    <property type="entry name" value="EF-hand"/>
    <property type="match status" value="2"/>
</dbReference>
<dbReference type="EMBL" id="CAADRA010007254">
    <property type="protein sequence ID" value="VFT99759.1"/>
    <property type="molecule type" value="Genomic_DNA"/>
</dbReference>
<evidence type="ECO:0000313" key="5">
    <source>
        <dbReference type="Proteomes" id="UP000332933"/>
    </source>
</evidence>
<keyword evidence="5" id="KW-1185">Reference proteome</keyword>
<proteinExistence type="predicted"/>
<dbReference type="PROSITE" id="PS50222">
    <property type="entry name" value="EF_HAND_2"/>
    <property type="match status" value="2"/>
</dbReference>